<sequence length="128" mass="14462">MRRPKRGLIVREPYAGWIVDGVKTWEIRKHPTRVRGPIGIVSGGRLIGQVDVAGVEGPFSAEELRAHEERHRAGAFLEAYARGAPLWAWVLENPRRYSVPLPVPPRRGRMLWVDLAEVPWPGSDQTEP</sequence>
<protein>
    <submittedName>
        <fullName evidence="2">RNA-binding protein</fullName>
    </submittedName>
</protein>
<dbReference type="EMBL" id="BJXN01000003">
    <property type="protein sequence ID" value="GEM89250.1"/>
    <property type="molecule type" value="Genomic_DNA"/>
</dbReference>
<proteinExistence type="predicted"/>
<dbReference type="InterPro" id="IPR007374">
    <property type="entry name" value="ASCH_domain"/>
</dbReference>
<dbReference type="InterPro" id="IPR015947">
    <property type="entry name" value="PUA-like_sf"/>
</dbReference>
<evidence type="ECO:0000259" key="1">
    <source>
        <dbReference type="Pfam" id="PF04266"/>
    </source>
</evidence>
<feature type="domain" description="ASCH" evidence="1">
    <location>
        <begin position="9"/>
        <end position="70"/>
    </location>
</feature>
<reference evidence="2 3" key="1">
    <citation type="submission" date="2019-07" db="EMBL/GenBank/DDBJ databases">
        <title>Whole genome shotgun sequence of Oceanithermus desulfurans NBRC 100063.</title>
        <authorList>
            <person name="Hosoyama A."/>
            <person name="Uohara A."/>
            <person name="Ohji S."/>
            <person name="Ichikawa N."/>
        </authorList>
    </citation>
    <scope>NUCLEOTIDE SEQUENCE [LARGE SCALE GENOMIC DNA]</scope>
    <source>
        <strain evidence="2 3">NBRC 100063</strain>
    </source>
</reference>
<organism evidence="2 3">
    <name type="scientific">Oceanithermus desulfurans NBRC 100063</name>
    <dbReference type="NCBI Taxonomy" id="1227550"/>
    <lineage>
        <taxon>Bacteria</taxon>
        <taxon>Thermotogati</taxon>
        <taxon>Deinococcota</taxon>
        <taxon>Deinococci</taxon>
        <taxon>Thermales</taxon>
        <taxon>Thermaceae</taxon>
        <taxon>Oceanithermus</taxon>
    </lineage>
</organism>
<dbReference type="AlphaFoldDB" id="A0A511RHX9"/>
<dbReference type="RefSeq" id="WP_147145844.1">
    <property type="nucleotide sequence ID" value="NZ_BJXN01000003.1"/>
</dbReference>
<dbReference type="OrthoDB" id="359066at2"/>
<evidence type="ECO:0000313" key="3">
    <source>
        <dbReference type="Proteomes" id="UP000321827"/>
    </source>
</evidence>
<dbReference type="Proteomes" id="UP000321827">
    <property type="component" value="Unassembled WGS sequence"/>
</dbReference>
<dbReference type="SUPFAM" id="SSF88697">
    <property type="entry name" value="PUA domain-like"/>
    <property type="match status" value="1"/>
</dbReference>
<comment type="caution">
    <text evidence="2">The sequence shown here is derived from an EMBL/GenBank/DDBJ whole genome shotgun (WGS) entry which is preliminary data.</text>
</comment>
<gene>
    <name evidence="2" type="ORF">ODE01S_06840</name>
</gene>
<dbReference type="Pfam" id="PF04266">
    <property type="entry name" value="ASCH"/>
    <property type="match status" value="1"/>
</dbReference>
<dbReference type="Gene3D" id="2.30.130.30">
    <property type="entry name" value="Hypothetical protein"/>
    <property type="match status" value="1"/>
</dbReference>
<accession>A0A511RHX9</accession>
<evidence type="ECO:0000313" key="2">
    <source>
        <dbReference type="EMBL" id="GEM89250.1"/>
    </source>
</evidence>
<name>A0A511RHX9_9DEIN</name>